<feature type="active site" description="Glycyl thioester intermediate; for adenylyltransferase activity" evidence="12">
    <location>
        <position position="229"/>
    </location>
</feature>
<dbReference type="GO" id="GO:0016779">
    <property type="term" value="F:nucleotidyltransferase activity"/>
    <property type="evidence" value="ECO:0007669"/>
    <property type="project" value="UniProtKB-KW"/>
</dbReference>
<dbReference type="SMART" id="SM00450">
    <property type="entry name" value="RHOD"/>
    <property type="match status" value="1"/>
</dbReference>
<keyword evidence="10 12" id="KW-0067">ATP-binding</keyword>
<dbReference type="PANTHER" id="PTHR10953">
    <property type="entry name" value="UBIQUITIN-ACTIVATING ENZYME E1"/>
    <property type="match status" value="1"/>
</dbReference>
<comment type="cofactor">
    <cofactor evidence="12">
        <name>Zn(2+)</name>
        <dbReference type="ChEBI" id="CHEBI:29105"/>
    </cofactor>
    <text evidence="12">Binds 1 zinc ion per subunit.</text>
</comment>
<reference evidence="15 16" key="1">
    <citation type="submission" date="2016-03" db="EMBL/GenBank/DDBJ databases">
        <title>How can Kluyveromyces marxianus grow so fast - potential evolutionary course in Saccharomyces Complex revealed by comparative genomics.</title>
        <authorList>
            <person name="Mo W."/>
            <person name="Lu W."/>
            <person name="Yang X."/>
            <person name="Qi J."/>
            <person name="Lv H."/>
        </authorList>
    </citation>
    <scope>NUCLEOTIDE SEQUENCE [LARGE SCALE GENOMIC DNA]</scope>
    <source>
        <strain evidence="15 16">FIM1</strain>
    </source>
</reference>
<evidence type="ECO:0000256" key="1">
    <source>
        <dbReference type="ARBA" id="ARBA00004514"/>
    </source>
</evidence>
<dbReference type="PROSITE" id="PS50206">
    <property type="entry name" value="RHODANESE_3"/>
    <property type="match status" value="1"/>
</dbReference>
<gene>
    <name evidence="12 15" type="primary">UBA4</name>
    <name evidence="15" type="ORF">FIM1_1300</name>
</gene>
<feature type="domain" description="Rhodanese" evidence="14">
    <location>
        <begin position="343"/>
        <end position="442"/>
    </location>
</feature>
<evidence type="ECO:0000256" key="3">
    <source>
        <dbReference type="ARBA" id="ARBA00022679"/>
    </source>
</evidence>
<evidence type="ECO:0000256" key="12">
    <source>
        <dbReference type="HAMAP-Rule" id="MF_03049"/>
    </source>
</evidence>
<accession>A0ABX6EQX2</accession>
<dbReference type="InterPro" id="IPR045886">
    <property type="entry name" value="ThiF/MoeB/HesA"/>
</dbReference>
<evidence type="ECO:0000259" key="14">
    <source>
        <dbReference type="PROSITE" id="PS50206"/>
    </source>
</evidence>
<evidence type="ECO:0000256" key="2">
    <source>
        <dbReference type="ARBA" id="ARBA00022490"/>
    </source>
</evidence>
<keyword evidence="2 12" id="KW-0963">Cytoplasm</keyword>
<dbReference type="Gene3D" id="3.40.250.10">
    <property type="entry name" value="Rhodanese-like domain"/>
    <property type="match status" value="1"/>
</dbReference>
<dbReference type="EMBL" id="CP015055">
    <property type="protein sequence ID" value="QGN14636.1"/>
    <property type="molecule type" value="Genomic_DNA"/>
</dbReference>
<evidence type="ECO:0000313" key="15">
    <source>
        <dbReference type="EMBL" id="QGN14636.1"/>
    </source>
</evidence>
<evidence type="ECO:0000256" key="8">
    <source>
        <dbReference type="ARBA" id="ARBA00022786"/>
    </source>
</evidence>
<feature type="binding site" evidence="12">
    <location>
        <position position="81"/>
    </location>
    <ligand>
        <name>ATP</name>
        <dbReference type="ChEBI" id="CHEBI:30616"/>
    </ligand>
</feature>
<dbReference type="InterPro" id="IPR001763">
    <property type="entry name" value="Rhodanese-like_dom"/>
</dbReference>
<dbReference type="Proteomes" id="UP000422736">
    <property type="component" value="Chromosome 2"/>
</dbReference>
<comment type="subcellular location">
    <subcellularLocation>
        <location evidence="1">Cytoplasm</location>
        <location evidence="1">Cytosol</location>
    </subcellularLocation>
</comment>
<evidence type="ECO:0000256" key="4">
    <source>
        <dbReference type="ARBA" id="ARBA00022694"/>
    </source>
</evidence>
<keyword evidence="13" id="KW-0175">Coiled coil</keyword>
<comment type="similarity">
    <text evidence="12">In the N-terminal section; belongs to the HesA/MoeB/ThiF family. UBA4 subfamily.</text>
</comment>
<evidence type="ECO:0000256" key="9">
    <source>
        <dbReference type="ARBA" id="ARBA00022833"/>
    </source>
</evidence>
<feature type="binding site" evidence="12">
    <location>
        <position position="215"/>
    </location>
    <ligand>
        <name>Zn(2+)</name>
        <dbReference type="ChEBI" id="CHEBI:29105"/>
    </ligand>
</feature>
<feature type="binding site" evidence="12">
    <location>
        <begin position="170"/>
        <end position="171"/>
    </location>
    <ligand>
        <name>ATP</name>
        <dbReference type="ChEBI" id="CHEBI:30616"/>
    </ligand>
</feature>
<dbReference type="Pfam" id="PF00899">
    <property type="entry name" value="ThiF"/>
    <property type="match status" value="1"/>
</dbReference>
<feature type="coiled-coil region" evidence="13">
    <location>
        <begin position="1"/>
        <end position="35"/>
    </location>
</feature>
<keyword evidence="7 12" id="KW-0547">Nucleotide-binding</keyword>
<sequence>MTNINGDTSSLLEELERLREENARLKKTLDEQRHHQDDLSLPMSLEEFQRYGRQMIVEETHGLSGQIKLKNAKVLVIGAGGLGCPSLPYLAGAGIGTIGIVDNDLVDTSNLHRQVLHDSTKVGMLKCESAKLVLNKLNPHVSVITYPVRLTNSNAFQIFEGYDLVLDCTDTPVTRYLVSDVAVNLNIPVVSASALRTEGQLSIFNFANIGPCYRCFYPNPPTPTSVSSCQEGGVLGPCVGLVGVAMVVETLKILLGTYTVENFKPFLLQYSGFPDQTLRKFKMRGRKSDCLACGANRIVTRQSIESGEINYETFCGSRHYNVLTEEERVDVFEFEKRYKMKAEDKSFLLLDVRPSLHYSISHLPDTHNITVNELRDMKSDFDALKSRIPSIDADSEVFVICRYGNDSQLATRLLKEKFKIKNVKDVKGGFFKYIDDINPALPKY</sequence>
<keyword evidence="6 12" id="KW-0479">Metal-binding</keyword>
<evidence type="ECO:0000256" key="7">
    <source>
        <dbReference type="ARBA" id="ARBA00022741"/>
    </source>
</evidence>
<comment type="pathway">
    <text evidence="12">tRNA modification; 5-methoxycarbonylmethyl-2-thiouridine-tRNA biosynthesis.</text>
</comment>
<evidence type="ECO:0000256" key="5">
    <source>
        <dbReference type="ARBA" id="ARBA00022695"/>
    </source>
</evidence>
<protein>
    <submittedName>
        <fullName evidence="15">Adenylyltransferase and sulfurtransferase UBA4</fullName>
    </submittedName>
</protein>
<dbReference type="InterPro" id="IPR036873">
    <property type="entry name" value="Rhodanese-like_dom_sf"/>
</dbReference>
<feature type="binding site" evidence="12">
    <location>
        <begin position="109"/>
        <end position="113"/>
    </location>
    <ligand>
        <name>ATP</name>
        <dbReference type="ChEBI" id="CHEBI:30616"/>
    </ligand>
</feature>
<dbReference type="InterPro" id="IPR028885">
    <property type="entry name" value="MOCS3/Uba4"/>
</dbReference>
<feature type="binding site" evidence="12">
    <location>
        <position position="212"/>
    </location>
    <ligand>
        <name>Zn(2+)</name>
        <dbReference type="ChEBI" id="CHEBI:29105"/>
    </ligand>
</feature>
<evidence type="ECO:0000256" key="6">
    <source>
        <dbReference type="ARBA" id="ARBA00022723"/>
    </source>
</evidence>
<name>A0ABX6EQX2_KLUMA</name>
<evidence type="ECO:0000313" key="16">
    <source>
        <dbReference type="Proteomes" id="UP000422736"/>
    </source>
</evidence>
<keyword evidence="3 12" id="KW-0808">Transferase</keyword>
<feature type="binding site" evidence="12">
    <location>
        <position position="293"/>
    </location>
    <ligand>
        <name>Zn(2+)</name>
        <dbReference type="ChEBI" id="CHEBI:29105"/>
    </ligand>
</feature>
<dbReference type="InterPro" id="IPR035985">
    <property type="entry name" value="Ubiquitin-activating_enz"/>
</dbReference>
<keyword evidence="8" id="KW-0833">Ubl conjugation pathway</keyword>
<dbReference type="PANTHER" id="PTHR10953:SF102">
    <property type="entry name" value="ADENYLYLTRANSFERASE AND SULFURTRANSFERASE MOCS3"/>
    <property type="match status" value="1"/>
</dbReference>
<feature type="binding site" evidence="12">
    <location>
        <position position="102"/>
    </location>
    <ligand>
        <name>ATP</name>
        <dbReference type="ChEBI" id="CHEBI:30616"/>
    </ligand>
</feature>
<dbReference type="Pfam" id="PF00581">
    <property type="entry name" value="Rhodanese"/>
    <property type="match status" value="1"/>
</dbReference>
<evidence type="ECO:0000256" key="13">
    <source>
        <dbReference type="SAM" id="Coils"/>
    </source>
</evidence>
<keyword evidence="16" id="KW-1185">Reference proteome</keyword>
<dbReference type="Gene3D" id="3.40.50.720">
    <property type="entry name" value="NAD(P)-binding Rossmann-like Domain"/>
    <property type="match status" value="1"/>
</dbReference>
<feature type="active site" description="Cysteine persulfide intermediate; for sulfurtransferase activity" evidence="12">
    <location>
        <position position="401"/>
    </location>
</feature>
<feature type="binding site" evidence="12">
    <location>
        <position position="126"/>
    </location>
    <ligand>
        <name>ATP</name>
        <dbReference type="ChEBI" id="CHEBI:30616"/>
    </ligand>
</feature>
<keyword evidence="5 15" id="KW-0548">Nucleotidyltransferase</keyword>
<evidence type="ECO:0000256" key="11">
    <source>
        <dbReference type="ARBA" id="ARBA00023268"/>
    </source>
</evidence>
<dbReference type="CDD" id="cd00757">
    <property type="entry name" value="ThiF_MoeB_HesA_family"/>
    <property type="match status" value="1"/>
</dbReference>
<keyword evidence="9 12" id="KW-0862">Zinc</keyword>
<dbReference type="InterPro" id="IPR000594">
    <property type="entry name" value="ThiF_NAD_FAD-bd"/>
</dbReference>
<keyword evidence="11 12" id="KW-0511">Multifunctional enzyme</keyword>
<dbReference type="HAMAP" id="MF_03049">
    <property type="entry name" value="MOCS3_Uba4"/>
    <property type="match status" value="1"/>
</dbReference>
<evidence type="ECO:0000256" key="10">
    <source>
        <dbReference type="ARBA" id="ARBA00022840"/>
    </source>
</evidence>
<proteinExistence type="inferred from homology"/>
<dbReference type="SUPFAM" id="SSF69572">
    <property type="entry name" value="Activating enzymes of the ubiquitin-like proteins"/>
    <property type="match status" value="1"/>
</dbReference>
<organism evidence="15 16">
    <name type="scientific">Kluyveromyces marxianus</name>
    <name type="common">Yeast</name>
    <name type="synonym">Candida kefyr</name>
    <dbReference type="NCBI Taxonomy" id="4911"/>
    <lineage>
        <taxon>Eukaryota</taxon>
        <taxon>Fungi</taxon>
        <taxon>Dikarya</taxon>
        <taxon>Ascomycota</taxon>
        <taxon>Saccharomycotina</taxon>
        <taxon>Saccharomycetes</taxon>
        <taxon>Saccharomycetales</taxon>
        <taxon>Saccharomycetaceae</taxon>
        <taxon>Kluyveromyces</taxon>
    </lineage>
</organism>
<feature type="binding site" evidence="12">
    <location>
        <position position="290"/>
    </location>
    <ligand>
        <name>Zn(2+)</name>
        <dbReference type="ChEBI" id="CHEBI:29105"/>
    </ligand>
</feature>
<keyword evidence="4 12" id="KW-0819">tRNA processing</keyword>